<sequence length="108" mass="12271">QYYDHPLNRADPTAVLLIFIVLIMNLFGHVAHRMCNVLVKLLKRLLMSALKVETEADLPKSIRGSVPNDIRTIRKIFDMEAKMTVYATCPKCCCTYAPENQDGTLVYP</sequence>
<reference evidence="2 3" key="1">
    <citation type="submission" date="2018-06" db="EMBL/GenBank/DDBJ databases">
        <title>A transcriptomic atlas of mushroom development highlights an independent origin of complex multicellularity.</title>
        <authorList>
            <consortium name="DOE Joint Genome Institute"/>
            <person name="Krizsan K."/>
            <person name="Almasi E."/>
            <person name="Merenyi Z."/>
            <person name="Sahu N."/>
            <person name="Viragh M."/>
            <person name="Koszo T."/>
            <person name="Mondo S."/>
            <person name="Kiss B."/>
            <person name="Balint B."/>
            <person name="Kues U."/>
            <person name="Barry K."/>
            <person name="Hegedus J.C."/>
            <person name="Henrissat B."/>
            <person name="Johnson J."/>
            <person name="Lipzen A."/>
            <person name="Ohm R."/>
            <person name="Nagy I."/>
            <person name="Pangilinan J."/>
            <person name="Yan J."/>
            <person name="Xiong Y."/>
            <person name="Grigoriev I.V."/>
            <person name="Hibbett D.S."/>
            <person name="Nagy L.G."/>
        </authorList>
    </citation>
    <scope>NUCLEOTIDE SEQUENCE [LARGE SCALE GENOMIC DNA]</scope>
    <source>
        <strain evidence="2 3">SZMC22713</strain>
    </source>
</reference>
<feature type="non-terminal residue" evidence="2">
    <location>
        <position position="108"/>
    </location>
</feature>
<accession>A0A4Y7Q9T6</accession>
<protein>
    <submittedName>
        <fullName evidence="2">Uncharacterized protein</fullName>
    </submittedName>
</protein>
<evidence type="ECO:0000256" key="1">
    <source>
        <dbReference type="SAM" id="Phobius"/>
    </source>
</evidence>
<gene>
    <name evidence="2" type="ORF">BD410DRAFT_706385</name>
</gene>
<dbReference type="OrthoDB" id="2657344at2759"/>
<dbReference type="Proteomes" id="UP000294933">
    <property type="component" value="Unassembled WGS sequence"/>
</dbReference>
<feature type="transmembrane region" description="Helical" evidence="1">
    <location>
        <begin position="12"/>
        <end position="31"/>
    </location>
</feature>
<name>A0A4Y7Q9T6_9AGAM</name>
<keyword evidence="1" id="KW-0812">Transmembrane</keyword>
<feature type="non-terminal residue" evidence="2">
    <location>
        <position position="1"/>
    </location>
</feature>
<evidence type="ECO:0000313" key="3">
    <source>
        <dbReference type="Proteomes" id="UP000294933"/>
    </source>
</evidence>
<dbReference type="AlphaFoldDB" id="A0A4Y7Q9T6"/>
<proteinExistence type="predicted"/>
<evidence type="ECO:0000313" key="2">
    <source>
        <dbReference type="EMBL" id="TDL24061.1"/>
    </source>
</evidence>
<dbReference type="STRING" id="50990.A0A4Y7Q9T6"/>
<keyword evidence="3" id="KW-1185">Reference proteome</keyword>
<dbReference type="EMBL" id="ML170168">
    <property type="protein sequence ID" value="TDL24061.1"/>
    <property type="molecule type" value="Genomic_DNA"/>
</dbReference>
<keyword evidence="1" id="KW-1133">Transmembrane helix</keyword>
<keyword evidence="1" id="KW-0472">Membrane</keyword>
<organism evidence="2 3">
    <name type="scientific">Rickenella mellea</name>
    <dbReference type="NCBI Taxonomy" id="50990"/>
    <lineage>
        <taxon>Eukaryota</taxon>
        <taxon>Fungi</taxon>
        <taxon>Dikarya</taxon>
        <taxon>Basidiomycota</taxon>
        <taxon>Agaricomycotina</taxon>
        <taxon>Agaricomycetes</taxon>
        <taxon>Hymenochaetales</taxon>
        <taxon>Rickenellaceae</taxon>
        <taxon>Rickenella</taxon>
    </lineage>
</organism>
<dbReference type="VEuPathDB" id="FungiDB:BD410DRAFT_706385"/>